<protein>
    <submittedName>
        <fullName evidence="1">Uncharacterized protein</fullName>
    </submittedName>
</protein>
<evidence type="ECO:0000313" key="1">
    <source>
        <dbReference type="EMBL" id="WSC02467.1"/>
    </source>
</evidence>
<gene>
    <name evidence="1" type="ORF">OG835_39415</name>
</gene>
<organism evidence="1 2">
    <name type="scientific">Streptomyces scopuliridis</name>
    <dbReference type="NCBI Taxonomy" id="452529"/>
    <lineage>
        <taxon>Bacteria</taxon>
        <taxon>Bacillati</taxon>
        <taxon>Actinomycetota</taxon>
        <taxon>Actinomycetes</taxon>
        <taxon>Kitasatosporales</taxon>
        <taxon>Streptomycetaceae</taxon>
        <taxon>Streptomyces</taxon>
    </lineage>
</organism>
<dbReference type="Proteomes" id="UP001348369">
    <property type="component" value="Chromosome"/>
</dbReference>
<keyword evidence="2" id="KW-1185">Reference proteome</keyword>
<proteinExistence type="predicted"/>
<accession>A0ACD4ZZB9</accession>
<evidence type="ECO:0000313" key="2">
    <source>
        <dbReference type="Proteomes" id="UP001348369"/>
    </source>
</evidence>
<name>A0ACD4ZZB9_9ACTN</name>
<sequence length="350" mass="37633">MADTWGGRIRGGRIRSGLTGALVCSLALLVAGCGVVTGAVTTKSDRKRAAELAEGQYPGILEVLSARTLFPQTSGSEVTFSVADDPDAAVLLQIDAAAGTCDRGPCDRALDEAVERGRSRAGELRRMRAAFTDCGYELVGANPALATPWVVAAPTNATVTRVLAEIGACVRTWSQARDENGAPRRSVTVNIVAPDLARARPTGKKNRPTVLRMTDPGLLGALAKRPHYSVSYTVRDGVVDPESGRAYLSFPWEDRKAFETTVRDAVIDWLRTTRPRAGDGMVSGLWWLEPGTVDRLQGYVLFCDEPGEGGRCSGDHAVVLTVDPKGNRVGDIRVIRDVRDDHGRVRLPQE</sequence>
<dbReference type="EMBL" id="CP109109">
    <property type="protein sequence ID" value="WSC02467.1"/>
    <property type="molecule type" value="Genomic_DNA"/>
</dbReference>
<reference evidence="1" key="1">
    <citation type="submission" date="2022-10" db="EMBL/GenBank/DDBJ databases">
        <title>The complete genomes of actinobacterial strains from the NBC collection.</title>
        <authorList>
            <person name="Joergensen T.S."/>
            <person name="Alvarez Arevalo M."/>
            <person name="Sterndorff E.B."/>
            <person name="Faurdal D."/>
            <person name="Vuksanovic O."/>
            <person name="Mourched A.-S."/>
            <person name="Charusanti P."/>
            <person name="Shaw S."/>
            <person name="Blin K."/>
            <person name="Weber T."/>
        </authorList>
    </citation>
    <scope>NUCLEOTIDE SEQUENCE</scope>
    <source>
        <strain evidence="1">NBC 01771</strain>
    </source>
</reference>